<keyword evidence="9" id="KW-0443">Lipid metabolism</keyword>
<feature type="domain" description="Thioesterase" evidence="19">
    <location>
        <begin position="71"/>
        <end position="143"/>
    </location>
</feature>
<dbReference type="InterPro" id="IPR006683">
    <property type="entry name" value="Thioestr_dom"/>
</dbReference>
<evidence type="ECO:0000256" key="16">
    <source>
        <dbReference type="ARBA" id="ARBA00067273"/>
    </source>
</evidence>
<dbReference type="EMBL" id="JAHUZN010000010">
    <property type="protein sequence ID" value="KAG8481900.1"/>
    <property type="molecule type" value="Genomic_DNA"/>
</dbReference>
<evidence type="ECO:0000256" key="6">
    <source>
        <dbReference type="ARBA" id="ARBA00022490"/>
    </source>
</evidence>
<proteinExistence type="inferred from homology"/>
<protein>
    <recommendedName>
        <fullName evidence="16">Acyl-coenzyme A thioesterase 13</fullName>
    </recommendedName>
    <alternativeName>
        <fullName evidence="17">Hotdog-fold thioesterase superfamily member 2</fullName>
    </alternativeName>
    <alternativeName>
        <fullName evidence="18">Thioesterase superfamily member 2</fullName>
    </alternativeName>
</protein>
<evidence type="ECO:0000259" key="19">
    <source>
        <dbReference type="Pfam" id="PF03061"/>
    </source>
</evidence>
<dbReference type="GO" id="GO:0005819">
    <property type="term" value="C:spindle"/>
    <property type="evidence" value="ECO:0007669"/>
    <property type="project" value="UniProtKB-SubCell"/>
</dbReference>
<dbReference type="GO" id="GO:0006629">
    <property type="term" value="P:lipid metabolic process"/>
    <property type="evidence" value="ECO:0007669"/>
    <property type="project" value="UniProtKB-KW"/>
</dbReference>
<evidence type="ECO:0000256" key="5">
    <source>
        <dbReference type="ARBA" id="ARBA00008324"/>
    </source>
</evidence>
<keyword evidence="8" id="KW-0007">Acetylation</keyword>
<dbReference type="SUPFAM" id="SSF54637">
    <property type="entry name" value="Thioesterase/thiol ester dehydrase-isomerase"/>
    <property type="match status" value="2"/>
</dbReference>
<comment type="caution">
    <text evidence="20">The sequence shown here is derived from an EMBL/GenBank/DDBJ whole genome shotgun (WGS) entry which is preliminary data.</text>
</comment>
<evidence type="ECO:0000256" key="2">
    <source>
        <dbReference type="ARBA" id="ARBA00004173"/>
    </source>
</evidence>
<evidence type="ECO:0000256" key="7">
    <source>
        <dbReference type="ARBA" id="ARBA00022801"/>
    </source>
</evidence>
<evidence type="ECO:0000256" key="18">
    <source>
        <dbReference type="ARBA" id="ARBA00083956"/>
    </source>
</evidence>
<evidence type="ECO:0000256" key="11">
    <source>
        <dbReference type="ARBA" id="ARBA00023212"/>
    </source>
</evidence>
<keyword evidence="11" id="KW-0206">Cytoskeleton</keyword>
<dbReference type="GO" id="GO:0005829">
    <property type="term" value="C:cytosol"/>
    <property type="evidence" value="ECO:0007669"/>
    <property type="project" value="UniProtKB-SubCell"/>
</dbReference>
<dbReference type="AlphaFoldDB" id="A0A8J5YSV0"/>
<evidence type="ECO:0000256" key="12">
    <source>
        <dbReference type="ARBA" id="ARBA00023242"/>
    </source>
</evidence>
<evidence type="ECO:0000256" key="10">
    <source>
        <dbReference type="ARBA" id="ARBA00023128"/>
    </source>
</evidence>
<dbReference type="Gene3D" id="3.10.129.10">
    <property type="entry name" value="Hotdog Thioesterase"/>
    <property type="match status" value="2"/>
</dbReference>
<evidence type="ECO:0000256" key="3">
    <source>
        <dbReference type="ARBA" id="ARBA00004186"/>
    </source>
</evidence>
<evidence type="ECO:0000256" key="13">
    <source>
        <dbReference type="ARBA" id="ARBA00052976"/>
    </source>
</evidence>
<name>A0A8J5YSV0_9ROSI</name>
<organism evidence="20 21">
    <name type="scientific">Gossypium anomalum</name>
    <dbReference type="NCBI Taxonomy" id="47600"/>
    <lineage>
        <taxon>Eukaryota</taxon>
        <taxon>Viridiplantae</taxon>
        <taxon>Streptophyta</taxon>
        <taxon>Embryophyta</taxon>
        <taxon>Tracheophyta</taxon>
        <taxon>Spermatophyta</taxon>
        <taxon>Magnoliopsida</taxon>
        <taxon>eudicotyledons</taxon>
        <taxon>Gunneridae</taxon>
        <taxon>Pentapetalae</taxon>
        <taxon>rosids</taxon>
        <taxon>malvids</taxon>
        <taxon>Malvales</taxon>
        <taxon>Malvaceae</taxon>
        <taxon>Malvoideae</taxon>
        <taxon>Gossypium</taxon>
    </lineage>
</organism>
<comment type="subunit">
    <text evidence="15">Homotetramer. Interacts with PCTP.</text>
</comment>
<comment type="similarity">
    <text evidence="5">Belongs to the thioesterase PaaI family.</text>
</comment>
<gene>
    <name evidence="20" type="ORF">CXB51_026710</name>
</gene>
<keyword evidence="7" id="KW-0378">Hydrolase</keyword>
<dbReference type="PANTHER" id="PTHR21660">
    <property type="entry name" value="THIOESTERASE SUPERFAMILY MEMBER-RELATED"/>
    <property type="match status" value="1"/>
</dbReference>
<evidence type="ECO:0000256" key="8">
    <source>
        <dbReference type="ARBA" id="ARBA00022990"/>
    </source>
</evidence>
<comment type="function">
    <text evidence="14">Catalyzes the hydrolysis of acyl-CoAs into free fatty acids and coenzyme A (CoASH), regulating their respective intracellular levels. Has acyl-CoA thioesterase activity towards medium (C12) and long-chain (C18) fatty acyl-CoA substrates. Can also hydrolyze 3-hydroxyphenylacetyl-CoA and 3,4-dihydroxyphenylacetyl-CoA (in vitro). May play a role in controlling adaptive thermogenesis.</text>
</comment>
<dbReference type="Pfam" id="PF03061">
    <property type="entry name" value="4HBT"/>
    <property type="match status" value="2"/>
</dbReference>
<evidence type="ECO:0000256" key="17">
    <source>
        <dbReference type="ARBA" id="ARBA00081533"/>
    </source>
</evidence>
<dbReference type="GO" id="GO:0047617">
    <property type="term" value="F:fatty acyl-CoA hydrolase activity"/>
    <property type="evidence" value="ECO:0007669"/>
    <property type="project" value="InterPro"/>
</dbReference>
<comment type="catalytic activity">
    <reaction evidence="13">
        <text>a fatty acyl-CoA + H2O = a fatty acid + CoA + H(+)</text>
        <dbReference type="Rhea" id="RHEA:16781"/>
        <dbReference type="ChEBI" id="CHEBI:15377"/>
        <dbReference type="ChEBI" id="CHEBI:15378"/>
        <dbReference type="ChEBI" id="CHEBI:28868"/>
        <dbReference type="ChEBI" id="CHEBI:57287"/>
        <dbReference type="ChEBI" id="CHEBI:77636"/>
    </reaction>
    <physiologicalReaction direction="left-to-right" evidence="13">
        <dbReference type="Rhea" id="RHEA:16782"/>
    </physiologicalReaction>
</comment>
<dbReference type="OrthoDB" id="46529at2759"/>
<keyword evidence="10" id="KW-0496">Mitochondrion</keyword>
<dbReference type="PANTHER" id="PTHR21660:SF46">
    <property type="entry name" value="SUPERFAMILY PROTEIN, PUTATIVE-RELATED"/>
    <property type="match status" value="1"/>
</dbReference>
<dbReference type="InterPro" id="IPR039298">
    <property type="entry name" value="ACOT13"/>
</dbReference>
<dbReference type="CDD" id="cd03443">
    <property type="entry name" value="PaaI_thioesterase"/>
    <property type="match status" value="2"/>
</dbReference>
<evidence type="ECO:0000256" key="4">
    <source>
        <dbReference type="ARBA" id="ARBA00004514"/>
    </source>
</evidence>
<comment type="subcellular location">
    <subcellularLocation>
        <location evidence="3">Cytoplasm</location>
        <location evidence="3">Cytoskeleton</location>
        <location evidence="3">Spindle</location>
    </subcellularLocation>
    <subcellularLocation>
        <location evidence="4">Cytoplasm</location>
        <location evidence="4">Cytosol</location>
    </subcellularLocation>
    <subcellularLocation>
        <location evidence="2">Mitochondrion</location>
    </subcellularLocation>
    <subcellularLocation>
        <location evidence="1">Nucleus</location>
    </subcellularLocation>
</comment>
<keyword evidence="21" id="KW-1185">Reference proteome</keyword>
<feature type="domain" description="Thioesterase" evidence="19">
    <location>
        <begin position="227"/>
        <end position="299"/>
    </location>
</feature>
<keyword evidence="6" id="KW-0963">Cytoplasm</keyword>
<reference evidence="20 21" key="1">
    <citation type="journal article" date="2021" name="bioRxiv">
        <title>The Gossypium anomalum genome as a resource for cotton improvement and evolutionary analysis of hybrid incompatibility.</title>
        <authorList>
            <person name="Grover C.E."/>
            <person name="Yuan D."/>
            <person name="Arick M.A."/>
            <person name="Miller E.R."/>
            <person name="Hu G."/>
            <person name="Peterson D.G."/>
            <person name="Wendel J.F."/>
            <person name="Udall J.A."/>
        </authorList>
    </citation>
    <scope>NUCLEOTIDE SEQUENCE [LARGE SCALE GENOMIC DNA]</scope>
    <source>
        <strain evidence="20">JFW-Udall</strain>
        <tissue evidence="20">Leaf</tissue>
    </source>
</reference>
<evidence type="ECO:0000313" key="21">
    <source>
        <dbReference type="Proteomes" id="UP000701853"/>
    </source>
</evidence>
<dbReference type="GO" id="GO:0005634">
    <property type="term" value="C:nucleus"/>
    <property type="evidence" value="ECO:0007669"/>
    <property type="project" value="UniProtKB-SubCell"/>
</dbReference>
<evidence type="ECO:0000256" key="9">
    <source>
        <dbReference type="ARBA" id="ARBA00023098"/>
    </source>
</evidence>
<evidence type="ECO:0000256" key="1">
    <source>
        <dbReference type="ARBA" id="ARBA00004123"/>
    </source>
</evidence>
<keyword evidence="12" id="KW-0539">Nucleus</keyword>
<evidence type="ECO:0000256" key="14">
    <source>
        <dbReference type="ARBA" id="ARBA00058205"/>
    </source>
</evidence>
<accession>A0A8J5YSV0</accession>
<dbReference type="GO" id="GO:0005739">
    <property type="term" value="C:mitochondrion"/>
    <property type="evidence" value="ECO:0007669"/>
    <property type="project" value="UniProtKB-SubCell"/>
</dbReference>
<dbReference type="Proteomes" id="UP000701853">
    <property type="component" value="Chromosome 10"/>
</dbReference>
<dbReference type="FunFam" id="3.10.129.10:FF:000021">
    <property type="entry name" value="Acyl-coenzyme A thioesterase 13"/>
    <property type="match status" value="1"/>
</dbReference>
<dbReference type="InterPro" id="IPR029069">
    <property type="entry name" value="HotDog_dom_sf"/>
</dbReference>
<evidence type="ECO:0000313" key="20">
    <source>
        <dbReference type="EMBL" id="KAG8481900.1"/>
    </source>
</evidence>
<evidence type="ECO:0000256" key="15">
    <source>
        <dbReference type="ARBA" id="ARBA00064709"/>
    </source>
</evidence>
<sequence>MVADTSKEEDQSMAMMHLQLQRSLKWLDDVTNGILGYELESRSLAGLQVIEARTGFLRCNFIVPLLASDINGNWHVGAIATIIDNVGGAAIYSTSHYLKVTVNFNITYYSTAKIQDEVEIEAKVKGNKGKLTSIAVEVRNKSNVPLSGRLLMTIDHLNLNLELSFENGPDDKPTLEPLLEWFEALIDGTIGQELETRALQGLIITKAEKGFTRTEFTVPSLAADVDGNWHGGAIATLMDTVGAIAIYSVFNHAAKSVDFSISYYSTAKIEEEVEINAKVLGNKGKLIQVMIEIRRKGNGDLIALGKQWMALSDFTGPTVSKL</sequence>